<proteinExistence type="predicted"/>
<protein>
    <submittedName>
        <fullName evidence="2">Uncharacterized protein</fullName>
    </submittedName>
</protein>
<accession>A0A8K0CY33</accession>
<feature type="region of interest" description="Disordered" evidence="1">
    <location>
        <begin position="136"/>
        <end position="156"/>
    </location>
</feature>
<name>A0A8K0CY33_IGNLU</name>
<dbReference type="OrthoDB" id="7700848at2759"/>
<evidence type="ECO:0000313" key="3">
    <source>
        <dbReference type="Proteomes" id="UP000801492"/>
    </source>
</evidence>
<evidence type="ECO:0000256" key="1">
    <source>
        <dbReference type="SAM" id="MobiDB-lite"/>
    </source>
</evidence>
<gene>
    <name evidence="2" type="ORF">ILUMI_12695</name>
</gene>
<dbReference type="Proteomes" id="UP000801492">
    <property type="component" value="Unassembled WGS sequence"/>
</dbReference>
<reference evidence="2" key="1">
    <citation type="submission" date="2019-08" db="EMBL/GenBank/DDBJ databases">
        <title>The genome of the North American firefly Photinus pyralis.</title>
        <authorList>
            <consortium name="Photinus pyralis genome working group"/>
            <person name="Fallon T.R."/>
            <person name="Sander Lower S.E."/>
            <person name="Weng J.-K."/>
        </authorList>
    </citation>
    <scope>NUCLEOTIDE SEQUENCE</scope>
    <source>
        <strain evidence="2">TRF0915ILg1</strain>
        <tissue evidence="2">Whole body</tissue>
    </source>
</reference>
<dbReference type="AlphaFoldDB" id="A0A8K0CY33"/>
<comment type="caution">
    <text evidence="2">The sequence shown here is derived from an EMBL/GenBank/DDBJ whole genome shotgun (WGS) entry which is preliminary data.</text>
</comment>
<organism evidence="2 3">
    <name type="scientific">Ignelater luminosus</name>
    <name type="common">Cucubano</name>
    <name type="synonym">Pyrophorus luminosus</name>
    <dbReference type="NCBI Taxonomy" id="2038154"/>
    <lineage>
        <taxon>Eukaryota</taxon>
        <taxon>Metazoa</taxon>
        <taxon>Ecdysozoa</taxon>
        <taxon>Arthropoda</taxon>
        <taxon>Hexapoda</taxon>
        <taxon>Insecta</taxon>
        <taxon>Pterygota</taxon>
        <taxon>Neoptera</taxon>
        <taxon>Endopterygota</taxon>
        <taxon>Coleoptera</taxon>
        <taxon>Polyphaga</taxon>
        <taxon>Elateriformia</taxon>
        <taxon>Elateroidea</taxon>
        <taxon>Elateridae</taxon>
        <taxon>Agrypninae</taxon>
        <taxon>Pyrophorini</taxon>
        <taxon>Ignelater</taxon>
    </lineage>
</organism>
<dbReference type="EMBL" id="VTPC01007959">
    <property type="protein sequence ID" value="KAF2893477.1"/>
    <property type="molecule type" value="Genomic_DNA"/>
</dbReference>
<sequence length="165" mass="18380">MKGNLQRDSVIRIGNQSIRRARSARYLGLCLDERQNFKEHVEQVCSKATAAMQKIASLAQRQYRLPLVNVRAYMNTVLASIVGDAASAWVHRINHIKIRGRVDRTQRGVLVRLTGAFSRNRNSTATFGTSEKGGHVLGQEAGLQGPKNAYRTSHSKREVKAAILQ</sequence>
<keyword evidence="3" id="KW-1185">Reference proteome</keyword>
<evidence type="ECO:0000313" key="2">
    <source>
        <dbReference type="EMBL" id="KAF2893477.1"/>
    </source>
</evidence>